<evidence type="ECO:0000256" key="2">
    <source>
        <dbReference type="ARBA" id="ARBA00012052"/>
    </source>
</evidence>
<dbReference type="Gene3D" id="3.30.230.10">
    <property type="match status" value="1"/>
</dbReference>
<gene>
    <name evidence="10" type="primary">ispE</name>
    <name evidence="13" type="ORF">SPISAL_07055</name>
</gene>
<dbReference type="InterPro" id="IPR004424">
    <property type="entry name" value="IspE"/>
</dbReference>
<dbReference type="PANTHER" id="PTHR43527:SF2">
    <property type="entry name" value="4-DIPHOSPHOCYTIDYL-2-C-METHYL-D-ERYTHRITOL KINASE, CHLOROPLASTIC"/>
    <property type="match status" value="1"/>
</dbReference>
<feature type="binding site" evidence="10">
    <location>
        <begin position="95"/>
        <end position="105"/>
    </location>
    <ligand>
        <name>ATP</name>
        <dbReference type="ChEBI" id="CHEBI:30616"/>
    </ligand>
</feature>
<keyword evidence="8 10" id="KW-0414">Isoprene biosynthesis</keyword>
<evidence type="ECO:0000256" key="10">
    <source>
        <dbReference type="HAMAP-Rule" id="MF_00061"/>
    </source>
</evidence>
<keyword evidence="6 10" id="KW-0418">Kinase</keyword>
<evidence type="ECO:0000256" key="7">
    <source>
        <dbReference type="ARBA" id="ARBA00022840"/>
    </source>
</evidence>
<dbReference type="HOGENOM" id="CLU_053057_3_0_6"/>
<dbReference type="SUPFAM" id="SSF54211">
    <property type="entry name" value="Ribosomal protein S5 domain 2-like"/>
    <property type="match status" value="1"/>
</dbReference>
<dbReference type="SUPFAM" id="SSF55060">
    <property type="entry name" value="GHMP Kinase, C-terminal domain"/>
    <property type="match status" value="1"/>
</dbReference>
<evidence type="ECO:0000256" key="8">
    <source>
        <dbReference type="ARBA" id="ARBA00023229"/>
    </source>
</evidence>
<evidence type="ECO:0000256" key="3">
    <source>
        <dbReference type="ARBA" id="ARBA00017473"/>
    </source>
</evidence>
<feature type="domain" description="GHMP kinase C-terminal" evidence="12">
    <location>
        <begin position="205"/>
        <end position="261"/>
    </location>
</feature>
<dbReference type="PANTHER" id="PTHR43527">
    <property type="entry name" value="4-DIPHOSPHOCYTIDYL-2-C-METHYL-D-ERYTHRITOL KINASE, CHLOROPLASTIC"/>
    <property type="match status" value="1"/>
</dbReference>
<evidence type="ECO:0000256" key="9">
    <source>
        <dbReference type="ARBA" id="ARBA00032554"/>
    </source>
</evidence>
<evidence type="ECO:0000313" key="14">
    <source>
        <dbReference type="Proteomes" id="UP000017881"/>
    </source>
</evidence>
<keyword evidence="4 10" id="KW-0808">Transferase</keyword>
<dbReference type="GO" id="GO:0050515">
    <property type="term" value="F:4-(cytidine 5'-diphospho)-2-C-methyl-D-erythritol kinase activity"/>
    <property type="evidence" value="ECO:0007669"/>
    <property type="project" value="UniProtKB-UniRule"/>
</dbReference>
<dbReference type="eggNOG" id="COG1947">
    <property type="taxonomic scope" value="Bacteria"/>
</dbReference>
<dbReference type="UniPathway" id="UPA00056">
    <property type="reaction ID" value="UER00094"/>
</dbReference>
<dbReference type="Pfam" id="PF08544">
    <property type="entry name" value="GHMP_kinases_C"/>
    <property type="match status" value="1"/>
</dbReference>
<dbReference type="InterPro" id="IPR006204">
    <property type="entry name" value="GHMP_kinase_N_dom"/>
</dbReference>
<reference evidence="13 14" key="1">
    <citation type="journal article" date="2013" name="Genome Announc.">
        <title>Draft Genome of Spiribacter salinus M19-40, an Abundant Gammaproteobacterium in Aquatic Hypersaline Environments.</title>
        <authorList>
            <person name="Leon M.J."/>
            <person name="Ghai R."/>
            <person name="Fernandez A.B."/>
            <person name="Sanchez-Porro C."/>
            <person name="Rodriguez-Valera F."/>
            <person name="Ventosa A."/>
        </authorList>
    </citation>
    <scope>NUCLEOTIDE SEQUENCE [LARGE SCALE GENOMIC DNA]</scope>
    <source>
        <strain evidence="13">M19-40</strain>
    </source>
</reference>
<proteinExistence type="inferred from homology"/>
<accession>R4V954</accession>
<keyword evidence="5 10" id="KW-0547">Nucleotide-binding</keyword>
<evidence type="ECO:0000256" key="1">
    <source>
        <dbReference type="ARBA" id="ARBA00009684"/>
    </source>
</evidence>
<dbReference type="InterPro" id="IPR014721">
    <property type="entry name" value="Ribsml_uS5_D2-typ_fold_subgr"/>
</dbReference>
<dbReference type="OrthoDB" id="9809438at2"/>
<dbReference type="KEGG" id="ssal:SPISAL_07055"/>
<dbReference type="InterPro" id="IPR013750">
    <property type="entry name" value="GHMP_kinase_C_dom"/>
</dbReference>
<dbReference type="GO" id="GO:0005524">
    <property type="term" value="F:ATP binding"/>
    <property type="evidence" value="ECO:0007669"/>
    <property type="project" value="UniProtKB-UniRule"/>
</dbReference>
<comment type="catalytic activity">
    <reaction evidence="10">
        <text>4-CDP-2-C-methyl-D-erythritol + ATP = 4-CDP-2-C-methyl-D-erythritol 2-phosphate + ADP + H(+)</text>
        <dbReference type="Rhea" id="RHEA:18437"/>
        <dbReference type="ChEBI" id="CHEBI:15378"/>
        <dbReference type="ChEBI" id="CHEBI:30616"/>
        <dbReference type="ChEBI" id="CHEBI:57823"/>
        <dbReference type="ChEBI" id="CHEBI:57919"/>
        <dbReference type="ChEBI" id="CHEBI:456216"/>
        <dbReference type="EC" id="2.7.1.148"/>
    </reaction>
</comment>
<dbReference type="EMBL" id="CP005963">
    <property type="protein sequence ID" value="AGM41505.1"/>
    <property type="molecule type" value="Genomic_DNA"/>
</dbReference>
<evidence type="ECO:0000313" key="13">
    <source>
        <dbReference type="EMBL" id="AGM41505.1"/>
    </source>
</evidence>
<name>R4V954_9GAMM</name>
<dbReference type="PATRIC" id="fig|1260251.3.peg.1426"/>
<comment type="similarity">
    <text evidence="1 10">Belongs to the GHMP kinase family. IspE subfamily.</text>
</comment>
<feature type="active site" evidence="10">
    <location>
        <position position="12"/>
    </location>
</feature>
<evidence type="ECO:0000259" key="11">
    <source>
        <dbReference type="Pfam" id="PF00288"/>
    </source>
</evidence>
<evidence type="ECO:0000256" key="4">
    <source>
        <dbReference type="ARBA" id="ARBA00022679"/>
    </source>
</evidence>
<dbReference type="HAMAP" id="MF_00061">
    <property type="entry name" value="IspE"/>
    <property type="match status" value="1"/>
</dbReference>
<comment type="pathway">
    <text evidence="10">Isoprenoid biosynthesis; isopentenyl diphosphate biosynthesis via DXP pathway; isopentenyl diphosphate from 1-deoxy-D-xylulose 5-phosphate: step 3/6.</text>
</comment>
<feature type="domain" description="GHMP kinase N-terminal" evidence="11">
    <location>
        <begin position="68"/>
        <end position="144"/>
    </location>
</feature>
<dbReference type="GO" id="GO:0019288">
    <property type="term" value="P:isopentenyl diphosphate biosynthetic process, methylerythritol 4-phosphate pathway"/>
    <property type="evidence" value="ECO:0007669"/>
    <property type="project" value="UniProtKB-UniRule"/>
</dbReference>
<dbReference type="InterPro" id="IPR036554">
    <property type="entry name" value="GHMP_kinase_C_sf"/>
</dbReference>
<dbReference type="AlphaFoldDB" id="R4V954"/>
<evidence type="ECO:0000259" key="12">
    <source>
        <dbReference type="Pfam" id="PF08544"/>
    </source>
</evidence>
<dbReference type="Gene3D" id="3.30.70.890">
    <property type="entry name" value="GHMP kinase, C-terminal domain"/>
    <property type="match status" value="1"/>
</dbReference>
<sequence>MSLSSAWPAPAKINRFLHITGRRADGYHTLQTVFQFLALCDWLDFEILDVPDVLRDGGLPGLALDDDLTVRAARALQQAGGISQGVRIRLDKRIPAGGGLGGGSSDAATTLVALNALWRCGLTERELAAVALRLGADVPVFVGGQAAWAEGVGESLTPVEVDCPWLVVVDPGVSVDTRSVFCDPKLTRHGAHITIRGFKAGEGRNDCEAVVRRQHPAVARALDRLGEWGPTLLTGTGGCLFARFDDRERASMAAREVGKTFQAWVCQAVNRSPLLDRLEAERHL</sequence>
<dbReference type="Proteomes" id="UP000017881">
    <property type="component" value="Chromosome"/>
</dbReference>
<evidence type="ECO:0000256" key="5">
    <source>
        <dbReference type="ARBA" id="ARBA00022741"/>
    </source>
</evidence>
<dbReference type="NCBIfam" id="TIGR00154">
    <property type="entry name" value="ispE"/>
    <property type="match status" value="1"/>
</dbReference>
<evidence type="ECO:0000256" key="6">
    <source>
        <dbReference type="ARBA" id="ARBA00022777"/>
    </source>
</evidence>
<dbReference type="EC" id="2.7.1.148" evidence="2 10"/>
<organism evidence="13 14">
    <name type="scientific">Spiribacter salinus M19-40</name>
    <dbReference type="NCBI Taxonomy" id="1260251"/>
    <lineage>
        <taxon>Bacteria</taxon>
        <taxon>Pseudomonadati</taxon>
        <taxon>Pseudomonadota</taxon>
        <taxon>Gammaproteobacteria</taxon>
        <taxon>Chromatiales</taxon>
        <taxon>Ectothiorhodospiraceae</taxon>
        <taxon>Spiribacter</taxon>
    </lineage>
</organism>
<keyword evidence="7 10" id="KW-0067">ATP-binding</keyword>
<feature type="active site" evidence="10">
    <location>
        <position position="137"/>
    </location>
</feature>
<keyword evidence="14" id="KW-1185">Reference proteome</keyword>
<protein>
    <recommendedName>
        <fullName evidence="3 10">4-diphosphocytidyl-2-C-methyl-D-erythritol kinase</fullName>
        <shortName evidence="10">CMK</shortName>
        <ecNumber evidence="2 10">2.7.1.148</ecNumber>
    </recommendedName>
    <alternativeName>
        <fullName evidence="9 10">4-(cytidine-5'-diphospho)-2-C-methyl-D-erythritol kinase</fullName>
    </alternativeName>
</protein>
<dbReference type="Pfam" id="PF00288">
    <property type="entry name" value="GHMP_kinases_N"/>
    <property type="match status" value="1"/>
</dbReference>
<dbReference type="InterPro" id="IPR020568">
    <property type="entry name" value="Ribosomal_Su5_D2-typ_SF"/>
</dbReference>
<dbReference type="GO" id="GO:0016114">
    <property type="term" value="P:terpenoid biosynthetic process"/>
    <property type="evidence" value="ECO:0007669"/>
    <property type="project" value="UniProtKB-UniRule"/>
</dbReference>
<dbReference type="PIRSF" id="PIRSF010376">
    <property type="entry name" value="IspE"/>
    <property type="match status" value="1"/>
</dbReference>
<dbReference type="RefSeq" id="WP_016353812.1">
    <property type="nucleotide sequence ID" value="NC_021291.1"/>
</dbReference>
<comment type="function">
    <text evidence="10">Catalyzes the phosphorylation of the position 2 hydroxy group of 4-diphosphocytidyl-2C-methyl-D-erythritol.</text>
</comment>